<name>F2TF82_AJEDA</name>
<gene>
    <name evidence="2" type="ORF">BDDG_04838</name>
</gene>
<dbReference type="Proteomes" id="UP000007802">
    <property type="component" value="Unassembled WGS sequence"/>
</dbReference>
<proteinExistence type="predicted"/>
<evidence type="ECO:0000259" key="1">
    <source>
        <dbReference type="Pfam" id="PF24968"/>
    </source>
</evidence>
<accession>F2TF82</accession>
<protein>
    <recommendedName>
        <fullName evidence="1">DUF7770 domain-containing protein</fullName>
    </recommendedName>
</protein>
<dbReference type="OrthoDB" id="4184162at2759"/>
<feature type="domain" description="DUF7770" evidence="1">
    <location>
        <begin position="11"/>
        <end position="95"/>
    </location>
</feature>
<evidence type="ECO:0000313" key="2">
    <source>
        <dbReference type="EMBL" id="EGE81895.2"/>
    </source>
</evidence>
<dbReference type="EMBL" id="GG749429">
    <property type="protein sequence ID" value="EGE81895.2"/>
    <property type="molecule type" value="Genomic_DNA"/>
</dbReference>
<organism evidence="2">
    <name type="scientific">Ajellomyces dermatitidis (strain ATCC 18188 / CBS 674.68)</name>
    <name type="common">Blastomyces dermatitidis</name>
    <dbReference type="NCBI Taxonomy" id="653446"/>
    <lineage>
        <taxon>Eukaryota</taxon>
        <taxon>Fungi</taxon>
        <taxon>Dikarya</taxon>
        <taxon>Ascomycota</taxon>
        <taxon>Pezizomycotina</taxon>
        <taxon>Eurotiomycetes</taxon>
        <taxon>Eurotiomycetidae</taxon>
        <taxon>Onygenales</taxon>
        <taxon>Ajellomycetaceae</taxon>
        <taxon>Blastomyces</taxon>
    </lineage>
</organism>
<dbReference type="InterPro" id="IPR056672">
    <property type="entry name" value="DUF7770"/>
</dbReference>
<dbReference type="AlphaFoldDB" id="F2TF82"/>
<dbReference type="Pfam" id="PF24968">
    <property type="entry name" value="DUF7770"/>
    <property type="match status" value="1"/>
</dbReference>
<dbReference type="HOGENOM" id="CLU_1805656_0_0_1"/>
<sequence>MNFNDMTVAKVRFVVHTMGKSRNHWSIYLILQGETSYVRLNMSLANGGDENGTFSATLHPYALSDSRLTYFDYHTCANPKVGHCLQLIQVKGCTRGTVFLDMTSQGYIPLSDNERNGFMQRMQNRYHRNAQGHIVQLPDPMEIGEFY</sequence>
<reference evidence="2" key="1">
    <citation type="submission" date="2010-03" db="EMBL/GenBank/DDBJ databases">
        <title>Annotation of Blastomyces dermatitidis strain ATCC 18188.</title>
        <authorList>
            <consortium name="The Broad Institute Genome Sequencing Platform"/>
            <consortium name="Broad Institute Genome Sequencing Center for Infectious Disease."/>
            <person name="Cuomo C."/>
            <person name="Klein B."/>
            <person name="Sullivan T."/>
            <person name="Heitman J."/>
            <person name="Young S."/>
            <person name="Zeng Q."/>
            <person name="Gargeya S."/>
            <person name="Alvarado L."/>
            <person name="Berlin A.M."/>
            <person name="Chapman S.B."/>
            <person name="Chen Z."/>
            <person name="Freedman E."/>
            <person name="Gellesch M."/>
            <person name="Goldberg J."/>
            <person name="Griggs A."/>
            <person name="Gujja S."/>
            <person name="Heilman E."/>
            <person name="Heiman D."/>
            <person name="Howarth C."/>
            <person name="Mehta T."/>
            <person name="Neiman D."/>
            <person name="Pearson M."/>
            <person name="Roberts A."/>
            <person name="Saif S."/>
            <person name="Shea T."/>
            <person name="Shenoy N."/>
            <person name="Sisk P."/>
            <person name="Stolte C."/>
            <person name="Sykes S."/>
            <person name="White J."/>
            <person name="Yandava C."/>
            <person name="Haas B."/>
            <person name="Nusbaum C."/>
            <person name="Birren B."/>
        </authorList>
    </citation>
    <scope>NUCLEOTIDE SEQUENCE [LARGE SCALE GENOMIC DNA]</scope>
    <source>
        <strain evidence="2">ATCC 18188</strain>
    </source>
</reference>